<dbReference type="RefSeq" id="WP_018597701.1">
    <property type="nucleotide sequence ID" value="NZ_AP031416.1"/>
</dbReference>
<dbReference type="PANTHER" id="PTHR43005">
    <property type="entry name" value="BLR7065 PROTEIN"/>
    <property type="match status" value="1"/>
</dbReference>
<reference evidence="9 10" key="1">
    <citation type="submission" date="2019-04" db="EMBL/GenBank/DDBJ databases">
        <authorList>
            <person name="Schori C."/>
            <person name="Ahrens C."/>
        </authorList>
    </citation>
    <scope>NUCLEOTIDE SEQUENCE [LARGE SCALE GENOMIC DNA]</scope>
    <source>
        <strain evidence="9 10">DSM 2950</strain>
    </source>
</reference>
<keyword evidence="3" id="KW-1003">Cell membrane</keyword>
<dbReference type="InterPro" id="IPR000515">
    <property type="entry name" value="MetI-like"/>
</dbReference>
<evidence type="ECO:0000256" key="1">
    <source>
        <dbReference type="ARBA" id="ARBA00004651"/>
    </source>
</evidence>
<evidence type="ECO:0000256" key="7">
    <source>
        <dbReference type="RuleBase" id="RU363032"/>
    </source>
</evidence>
<keyword evidence="2 7" id="KW-0813">Transport</keyword>
<keyword evidence="5 7" id="KW-1133">Transmembrane helix</keyword>
<feature type="domain" description="ABC transmembrane type-1" evidence="8">
    <location>
        <begin position="77"/>
        <end position="291"/>
    </location>
</feature>
<dbReference type="SUPFAM" id="SSF160964">
    <property type="entry name" value="MalF N-terminal region-like"/>
    <property type="match status" value="1"/>
</dbReference>
<evidence type="ECO:0000313" key="10">
    <source>
        <dbReference type="Proteomes" id="UP000515789"/>
    </source>
</evidence>
<dbReference type="Pfam" id="PF00528">
    <property type="entry name" value="BPD_transp_1"/>
    <property type="match status" value="1"/>
</dbReference>
<dbReference type="EMBL" id="CP039126">
    <property type="protein sequence ID" value="QMW80475.1"/>
    <property type="molecule type" value="Genomic_DNA"/>
</dbReference>
<keyword evidence="6 7" id="KW-0472">Membrane</keyword>
<feature type="transmembrane region" description="Helical" evidence="7">
    <location>
        <begin position="79"/>
        <end position="103"/>
    </location>
</feature>
<proteinExistence type="inferred from homology"/>
<organism evidence="9 10">
    <name type="scientific">Blautia producta</name>
    <dbReference type="NCBI Taxonomy" id="33035"/>
    <lineage>
        <taxon>Bacteria</taxon>
        <taxon>Bacillati</taxon>
        <taxon>Bacillota</taxon>
        <taxon>Clostridia</taxon>
        <taxon>Lachnospirales</taxon>
        <taxon>Lachnospiraceae</taxon>
        <taxon>Blautia</taxon>
    </lineage>
</organism>
<comment type="subcellular location">
    <subcellularLocation>
        <location evidence="1 7">Cell membrane</location>
        <topology evidence="1 7">Multi-pass membrane protein</topology>
    </subcellularLocation>
</comment>
<dbReference type="PANTHER" id="PTHR43005:SF1">
    <property type="entry name" value="SPERMIDINE_PUTRESCINE TRANSPORT SYSTEM PERMEASE PROTEIN"/>
    <property type="match status" value="1"/>
</dbReference>
<dbReference type="GeneID" id="75054079"/>
<evidence type="ECO:0000256" key="2">
    <source>
        <dbReference type="ARBA" id="ARBA00022448"/>
    </source>
</evidence>
<feature type="transmembrane region" description="Helical" evidence="7">
    <location>
        <begin position="20"/>
        <end position="41"/>
    </location>
</feature>
<dbReference type="PROSITE" id="PS50928">
    <property type="entry name" value="ABC_TM1"/>
    <property type="match status" value="1"/>
</dbReference>
<dbReference type="GO" id="GO:0055085">
    <property type="term" value="P:transmembrane transport"/>
    <property type="evidence" value="ECO:0007669"/>
    <property type="project" value="InterPro"/>
</dbReference>
<evidence type="ECO:0000256" key="5">
    <source>
        <dbReference type="ARBA" id="ARBA00022989"/>
    </source>
</evidence>
<evidence type="ECO:0000313" key="9">
    <source>
        <dbReference type="EMBL" id="QMW80475.1"/>
    </source>
</evidence>
<dbReference type="SUPFAM" id="SSF161098">
    <property type="entry name" value="MetI-like"/>
    <property type="match status" value="1"/>
</dbReference>
<dbReference type="AlphaFoldDB" id="A0A7G5N0T2"/>
<accession>A0A7G5N0T2</accession>
<evidence type="ECO:0000256" key="3">
    <source>
        <dbReference type="ARBA" id="ARBA00022475"/>
    </source>
</evidence>
<feature type="transmembrane region" description="Helical" evidence="7">
    <location>
        <begin position="115"/>
        <end position="135"/>
    </location>
</feature>
<dbReference type="InterPro" id="IPR035906">
    <property type="entry name" value="MetI-like_sf"/>
</dbReference>
<sequence>MSKKRVKSTKQVKDERFGFLMTVPAMIFLALLFVFPIIYSFGASFTDYRLVGQRKISFVGLRNYITAFTEPNFLNSVKVTLTITVGALIVEFILAMLVAGLIVNIKKGQGFLKTVYLIPMMVAPTVAGLLFRFMLNDDFGLLNVILKSLGVISSNIHWLTDSKIVLASIIYVDSWTTIPFIFLLMYTGLSSVSEDVVESGKIDGANKIQIFFRLQIPIIKPTLIIALVIRFMDVFRIFDSIYVLTKGGPGKASESLSLLIYKTNWNKYNVGYASALSYIMLIFMILVALLIQYIGRDKDDIRTRRRGER</sequence>
<name>A0A7G5N0T2_9FIRM</name>
<feature type="transmembrane region" description="Helical" evidence="7">
    <location>
        <begin position="164"/>
        <end position="189"/>
    </location>
</feature>
<dbReference type="CDD" id="cd06261">
    <property type="entry name" value="TM_PBP2"/>
    <property type="match status" value="1"/>
</dbReference>
<feature type="transmembrane region" description="Helical" evidence="7">
    <location>
        <begin position="275"/>
        <end position="295"/>
    </location>
</feature>
<keyword evidence="4 7" id="KW-0812">Transmembrane</keyword>
<dbReference type="Gene3D" id="1.10.3720.10">
    <property type="entry name" value="MetI-like"/>
    <property type="match status" value="1"/>
</dbReference>
<gene>
    <name evidence="9" type="ORF">E5259_24380</name>
</gene>
<dbReference type="GO" id="GO:0005886">
    <property type="term" value="C:plasma membrane"/>
    <property type="evidence" value="ECO:0007669"/>
    <property type="project" value="UniProtKB-SubCell"/>
</dbReference>
<protein>
    <submittedName>
        <fullName evidence="9">Sugar ABC transporter permease</fullName>
    </submittedName>
</protein>
<feature type="transmembrane region" description="Helical" evidence="7">
    <location>
        <begin position="210"/>
        <end position="232"/>
    </location>
</feature>
<comment type="similarity">
    <text evidence="7">Belongs to the binding-protein-dependent transport system permease family.</text>
</comment>
<evidence type="ECO:0000259" key="8">
    <source>
        <dbReference type="PROSITE" id="PS50928"/>
    </source>
</evidence>
<evidence type="ECO:0000256" key="6">
    <source>
        <dbReference type="ARBA" id="ARBA00023136"/>
    </source>
</evidence>
<evidence type="ECO:0000256" key="4">
    <source>
        <dbReference type="ARBA" id="ARBA00022692"/>
    </source>
</evidence>
<dbReference type="Proteomes" id="UP000515789">
    <property type="component" value="Chromosome"/>
</dbReference>